<proteinExistence type="predicted"/>
<sequence length="73" mass="7907">MNLTSASLKLFTDQVRECRNYGGEAPQRDSSKATAGNLMDLKKKGLITTDDDGEVLWVEITEAGKAYAAELGI</sequence>
<reference evidence="1" key="1">
    <citation type="submission" date="2020-05" db="EMBL/GenBank/DDBJ databases">
        <authorList>
            <person name="Chiriac C."/>
            <person name="Salcher M."/>
            <person name="Ghai R."/>
            <person name="Kavagutti S V."/>
        </authorList>
    </citation>
    <scope>NUCLEOTIDE SEQUENCE</scope>
</reference>
<accession>A0A6J5PEM9</accession>
<dbReference type="EMBL" id="LR796844">
    <property type="protein sequence ID" value="CAB4169592.1"/>
    <property type="molecule type" value="Genomic_DNA"/>
</dbReference>
<dbReference type="EMBL" id="LR797254">
    <property type="protein sequence ID" value="CAB4197308.1"/>
    <property type="molecule type" value="Genomic_DNA"/>
</dbReference>
<protein>
    <submittedName>
        <fullName evidence="1">Uncharacterized protein</fullName>
    </submittedName>
</protein>
<evidence type="ECO:0000313" key="1">
    <source>
        <dbReference type="EMBL" id="CAB4169592.1"/>
    </source>
</evidence>
<organism evidence="1">
    <name type="scientific">uncultured Caudovirales phage</name>
    <dbReference type="NCBI Taxonomy" id="2100421"/>
    <lineage>
        <taxon>Viruses</taxon>
        <taxon>Duplodnaviria</taxon>
        <taxon>Heunggongvirae</taxon>
        <taxon>Uroviricota</taxon>
        <taxon>Caudoviricetes</taxon>
        <taxon>Peduoviridae</taxon>
        <taxon>Maltschvirus</taxon>
        <taxon>Maltschvirus maltsch</taxon>
    </lineage>
</organism>
<evidence type="ECO:0000313" key="2">
    <source>
        <dbReference type="EMBL" id="CAB4197308.1"/>
    </source>
</evidence>
<gene>
    <name evidence="2" type="ORF">UFOVP1305_6</name>
    <name evidence="1" type="ORF">UFOVP896_44</name>
</gene>
<name>A0A6J5PEM9_9CAUD</name>